<protein>
    <recommendedName>
        <fullName evidence="13">Protein kinase domain-containing protein</fullName>
    </recommendedName>
</protein>
<evidence type="ECO:0000256" key="1">
    <source>
        <dbReference type="ARBA" id="ARBA00008894"/>
    </source>
</evidence>
<feature type="domain" description="Disease resistance R13L4/SHOC-2-like LRR" evidence="10">
    <location>
        <begin position="389"/>
        <end position="540"/>
    </location>
</feature>
<dbReference type="Pfam" id="PF23559">
    <property type="entry name" value="WHD_DRP"/>
    <property type="match status" value="1"/>
</dbReference>
<dbReference type="InterPro" id="IPR058922">
    <property type="entry name" value="WHD_DRP"/>
</dbReference>
<feature type="domain" description="Disease resistance N-terminal" evidence="8">
    <location>
        <begin position="13"/>
        <end position="94"/>
    </location>
</feature>
<dbReference type="GO" id="GO:0043531">
    <property type="term" value="F:ADP binding"/>
    <property type="evidence" value="ECO:0007669"/>
    <property type="project" value="InterPro"/>
</dbReference>
<evidence type="ECO:0000259" key="7">
    <source>
        <dbReference type="Pfam" id="PF00931"/>
    </source>
</evidence>
<dbReference type="PRINTS" id="PR00364">
    <property type="entry name" value="DISEASERSIST"/>
</dbReference>
<dbReference type="PANTHER" id="PTHR23155">
    <property type="entry name" value="DISEASE RESISTANCE PROTEIN RP"/>
    <property type="match status" value="1"/>
</dbReference>
<evidence type="ECO:0000313" key="12">
    <source>
        <dbReference type="Proteomes" id="UP000604825"/>
    </source>
</evidence>
<dbReference type="SUPFAM" id="SSF52540">
    <property type="entry name" value="P-loop containing nucleoside triphosphate hydrolases"/>
    <property type="match status" value="1"/>
</dbReference>
<keyword evidence="6" id="KW-0175">Coiled coil</keyword>
<evidence type="ECO:0000256" key="4">
    <source>
        <dbReference type="ARBA" id="ARBA00022741"/>
    </source>
</evidence>
<evidence type="ECO:0000259" key="9">
    <source>
        <dbReference type="Pfam" id="PF23559"/>
    </source>
</evidence>
<dbReference type="InterPro" id="IPR036388">
    <property type="entry name" value="WH-like_DNA-bd_sf"/>
</dbReference>
<dbReference type="Gene3D" id="1.10.8.430">
    <property type="entry name" value="Helical domain of apoptotic protease-activating factors"/>
    <property type="match status" value="1"/>
</dbReference>
<dbReference type="SUPFAM" id="SSF52047">
    <property type="entry name" value="RNI-like"/>
    <property type="match status" value="1"/>
</dbReference>
<keyword evidence="3" id="KW-0677">Repeat</keyword>
<evidence type="ECO:0000259" key="10">
    <source>
        <dbReference type="Pfam" id="PF23598"/>
    </source>
</evidence>
<organism evidence="11 12">
    <name type="scientific">Miscanthus lutarioriparius</name>
    <dbReference type="NCBI Taxonomy" id="422564"/>
    <lineage>
        <taxon>Eukaryota</taxon>
        <taxon>Viridiplantae</taxon>
        <taxon>Streptophyta</taxon>
        <taxon>Embryophyta</taxon>
        <taxon>Tracheophyta</taxon>
        <taxon>Spermatophyta</taxon>
        <taxon>Magnoliopsida</taxon>
        <taxon>Liliopsida</taxon>
        <taxon>Poales</taxon>
        <taxon>Poaceae</taxon>
        <taxon>PACMAD clade</taxon>
        <taxon>Panicoideae</taxon>
        <taxon>Andropogonodae</taxon>
        <taxon>Andropogoneae</taxon>
        <taxon>Saccharinae</taxon>
        <taxon>Miscanthus</taxon>
    </lineage>
</organism>
<evidence type="ECO:0000256" key="6">
    <source>
        <dbReference type="ARBA" id="ARBA00023054"/>
    </source>
</evidence>
<dbReference type="Pfam" id="PF00931">
    <property type="entry name" value="NB-ARC"/>
    <property type="match status" value="1"/>
</dbReference>
<dbReference type="InterPro" id="IPR042197">
    <property type="entry name" value="Apaf_helical"/>
</dbReference>
<comment type="caution">
    <text evidence="11">The sequence shown here is derived from an EMBL/GenBank/DDBJ whole genome shotgun (WGS) entry which is preliminary data.</text>
</comment>
<reference evidence="11" key="1">
    <citation type="submission" date="2020-10" db="EMBL/GenBank/DDBJ databases">
        <authorList>
            <person name="Han B."/>
            <person name="Lu T."/>
            <person name="Zhao Q."/>
            <person name="Huang X."/>
            <person name="Zhao Y."/>
        </authorList>
    </citation>
    <scope>NUCLEOTIDE SEQUENCE</scope>
</reference>
<dbReference type="InterPro" id="IPR041118">
    <property type="entry name" value="Rx_N"/>
</dbReference>
<dbReference type="GO" id="GO:0098542">
    <property type="term" value="P:defense response to other organism"/>
    <property type="evidence" value="ECO:0007669"/>
    <property type="project" value="TreeGrafter"/>
</dbReference>
<keyword evidence="4" id="KW-0547">Nucleotide-binding</keyword>
<comment type="similarity">
    <text evidence="1">Belongs to the disease resistance NB-LRR family.</text>
</comment>
<feature type="domain" description="Disease resistance protein winged helix" evidence="9">
    <location>
        <begin position="349"/>
        <end position="387"/>
    </location>
</feature>
<keyword evidence="5" id="KW-0611">Plant defense</keyword>
<dbReference type="Pfam" id="PF18052">
    <property type="entry name" value="Rx_N"/>
    <property type="match status" value="1"/>
</dbReference>
<dbReference type="InterPro" id="IPR002182">
    <property type="entry name" value="NB-ARC"/>
</dbReference>
<dbReference type="GO" id="GO:0004674">
    <property type="term" value="F:protein serine/threonine kinase activity"/>
    <property type="evidence" value="ECO:0007669"/>
    <property type="project" value="UniProtKB-EC"/>
</dbReference>
<dbReference type="InterPro" id="IPR032675">
    <property type="entry name" value="LRR_dom_sf"/>
</dbReference>
<keyword evidence="2" id="KW-0433">Leucine-rich repeat</keyword>
<dbReference type="Gene3D" id="1.20.5.4130">
    <property type="match status" value="1"/>
</dbReference>
<dbReference type="Gene3D" id="1.10.10.10">
    <property type="entry name" value="Winged helix-like DNA-binding domain superfamily/Winged helix DNA-binding domain"/>
    <property type="match status" value="1"/>
</dbReference>
<evidence type="ECO:0000256" key="5">
    <source>
        <dbReference type="ARBA" id="ARBA00022821"/>
    </source>
</evidence>
<dbReference type="OrthoDB" id="1357022at2759"/>
<dbReference type="Gene3D" id="3.40.50.300">
    <property type="entry name" value="P-loop containing nucleotide triphosphate hydrolases"/>
    <property type="match status" value="1"/>
</dbReference>
<dbReference type="InterPro" id="IPR011009">
    <property type="entry name" value="Kinase-like_dom_sf"/>
</dbReference>
<sequence length="653" mass="73690">MSCRSAVDLMTGAIGHLLTKLGEFLKQEHNLRTSMKGDIESLETQLRRMDDALSEMTPRAQQEYDKYCAYELRDLSYDVEDIVNNLLLTMNDGSEPMTNNQDSFRDTWEDIKARVKNLDAWRAGIVAKPTTRSVDPSLEDSAFVSVGRQADVKKALRDILIDLGKKRYSDLNMTMLNEGELIDELQHFLENKRFLIVIDGIRGIPSWEVIKCALVDNGCGSRLVTTSRVLDAAELSGEDLELMPLSIDGSKELFYATLCGRKGALSFDPLDEQTTEYILQKCGCVPLAIIMIASLLAGKPQEEWTEVYNSIGFGQEDNMGAENNTRKIVQFSYYDLPSHLKTCLLYLSIFPDDHVIEKDTLVWRWVAEGFVHDDGELEESLFKVGERGLKIEIGHLRYLQTLDLTDTDISALPCGVTQLRQLKCLRCFALRGLKSPKGIGNLTSLEELWLGKVHNSPNFTKELSKLTELRVLHIVTRYSLGGKQQEAALLVQSLSKLQKIEGVLNGKEVAVKLLHSMSQKLNYEEDFMKEFENLRRLDHTNIVQLLGYCYEIKRICVEYEGKYVLADNIDRALCFDYMPNGSLQGHLNGIIQWIDVHWSLLQMEGDGLGETRERKSLNLPSEALLQSADMKRSGPDGLSTSELFFLTTILAGG</sequence>
<evidence type="ECO:0000256" key="2">
    <source>
        <dbReference type="ARBA" id="ARBA00022614"/>
    </source>
</evidence>
<dbReference type="Gene3D" id="3.80.10.10">
    <property type="entry name" value="Ribonuclease Inhibitor"/>
    <property type="match status" value="1"/>
</dbReference>
<dbReference type="Proteomes" id="UP000604825">
    <property type="component" value="Unassembled WGS sequence"/>
</dbReference>
<dbReference type="EMBL" id="CAJGYO010000002">
    <property type="protein sequence ID" value="CAD6215381.1"/>
    <property type="molecule type" value="Genomic_DNA"/>
</dbReference>
<dbReference type="InterPro" id="IPR044974">
    <property type="entry name" value="Disease_R_plants"/>
</dbReference>
<keyword evidence="12" id="KW-1185">Reference proteome</keyword>
<dbReference type="InterPro" id="IPR055414">
    <property type="entry name" value="LRR_R13L4/SHOC2-like"/>
</dbReference>
<evidence type="ECO:0000256" key="3">
    <source>
        <dbReference type="ARBA" id="ARBA00022737"/>
    </source>
</evidence>
<evidence type="ECO:0000313" key="11">
    <source>
        <dbReference type="EMBL" id="CAD6215381.1"/>
    </source>
</evidence>
<feature type="domain" description="NB-ARC" evidence="7">
    <location>
        <begin position="138"/>
        <end position="253"/>
    </location>
</feature>
<dbReference type="PANTHER" id="PTHR23155:SF1181">
    <property type="entry name" value="OS08G0170200 PROTEIN"/>
    <property type="match status" value="1"/>
</dbReference>
<dbReference type="Gene3D" id="1.10.510.10">
    <property type="entry name" value="Transferase(Phosphotransferase) domain 1"/>
    <property type="match status" value="1"/>
</dbReference>
<accession>A0A811N6E8</accession>
<dbReference type="InterPro" id="IPR027417">
    <property type="entry name" value="P-loop_NTPase"/>
</dbReference>
<dbReference type="AlphaFoldDB" id="A0A811N6E8"/>
<name>A0A811N6E8_9POAL</name>
<evidence type="ECO:0008006" key="13">
    <source>
        <dbReference type="Google" id="ProtNLM"/>
    </source>
</evidence>
<evidence type="ECO:0000259" key="8">
    <source>
        <dbReference type="Pfam" id="PF18052"/>
    </source>
</evidence>
<proteinExistence type="inferred from homology"/>
<dbReference type="SUPFAM" id="SSF56112">
    <property type="entry name" value="Protein kinase-like (PK-like)"/>
    <property type="match status" value="1"/>
</dbReference>
<gene>
    <name evidence="11" type="ORF">NCGR_LOCUS10644</name>
</gene>
<dbReference type="Pfam" id="PF23598">
    <property type="entry name" value="LRR_14"/>
    <property type="match status" value="1"/>
</dbReference>